<keyword evidence="6" id="KW-0067">ATP-binding</keyword>
<evidence type="ECO:0000256" key="7">
    <source>
        <dbReference type="ARBA" id="ARBA00022989"/>
    </source>
</evidence>
<dbReference type="SUPFAM" id="SSF52540">
    <property type="entry name" value="P-loop containing nucleoside triphosphate hydrolases"/>
    <property type="match status" value="2"/>
</dbReference>
<dbReference type="CDD" id="cd18606">
    <property type="entry name" value="ABC_6TM_YOR1_D2_like"/>
    <property type="match status" value="1"/>
</dbReference>
<feature type="transmembrane region" description="Helical" evidence="10">
    <location>
        <begin position="329"/>
        <end position="347"/>
    </location>
</feature>
<evidence type="ECO:0000256" key="2">
    <source>
        <dbReference type="ARBA" id="ARBA00009726"/>
    </source>
</evidence>
<keyword evidence="5" id="KW-0547">Nucleotide-binding</keyword>
<feature type="compositionally biased region" description="Polar residues" evidence="9">
    <location>
        <begin position="17"/>
        <end position="29"/>
    </location>
</feature>
<reference evidence="13 14" key="1">
    <citation type="submission" date="2022-09" db="EMBL/GenBank/DDBJ databases">
        <authorList>
            <person name="Palmer J.M."/>
        </authorList>
    </citation>
    <scope>NUCLEOTIDE SEQUENCE [LARGE SCALE GENOMIC DNA]</scope>
    <source>
        <strain evidence="13 14">DSM 7382</strain>
    </source>
</reference>
<evidence type="ECO:0000313" key="14">
    <source>
        <dbReference type="Proteomes" id="UP001385951"/>
    </source>
</evidence>
<dbReference type="Gene3D" id="1.20.1560.10">
    <property type="entry name" value="ABC transporter type 1, transmembrane domain"/>
    <property type="match status" value="2"/>
</dbReference>
<dbReference type="PROSITE" id="PS50893">
    <property type="entry name" value="ABC_TRANSPORTER_2"/>
    <property type="match status" value="1"/>
</dbReference>
<feature type="transmembrane region" description="Helical" evidence="10">
    <location>
        <begin position="410"/>
        <end position="431"/>
    </location>
</feature>
<comment type="caution">
    <text evidence="13">The sequence shown here is derived from an EMBL/GenBank/DDBJ whole genome shotgun (WGS) entry which is preliminary data.</text>
</comment>
<dbReference type="Proteomes" id="UP001385951">
    <property type="component" value="Unassembled WGS sequence"/>
</dbReference>
<name>A0AAW0GNP9_9APHY</name>
<feature type="compositionally biased region" description="Basic and acidic residues" evidence="9">
    <location>
        <begin position="1"/>
        <end position="16"/>
    </location>
</feature>
<evidence type="ECO:0000256" key="3">
    <source>
        <dbReference type="ARBA" id="ARBA00022448"/>
    </source>
</evidence>
<dbReference type="CDD" id="cd18597">
    <property type="entry name" value="ABC_6TM_YOR1_D1_like"/>
    <property type="match status" value="1"/>
</dbReference>
<evidence type="ECO:0000256" key="10">
    <source>
        <dbReference type="SAM" id="Phobius"/>
    </source>
</evidence>
<dbReference type="InterPro" id="IPR050173">
    <property type="entry name" value="ABC_transporter_C-like"/>
</dbReference>
<dbReference type="InterPro" id="IPR011527">
    <property type="entry name" value="ABC1_TM_dom"/>
</dbReference>
<gene>
    <name evidence="13" type="ORF">QCA50_005921</name>
</gene>
<keyword evidence="3" id="KW-0813">Transport</keyword>
<feature type="transmembrane region" description="Helical" evidence="10">
    <location>
        <begin position="971"/>
        <end position="988"/>
    </location>
</feature>
<dbReference type="EMBL" id="JASBNA010000006">
    <property type="protein sequence ID" value="KAK7690820.1"/>
    <property type="molecule type" value="Genomic_DNA"/>
</dbReference>
<dbReference type="GO" id="GO:0140359">
    <property type="term" value="F:ABC-type transporter activity"/>
    <property type="evidence" value="ECO:0007669"/>
    <property type="project" value="InterPro"/>
</dbReference>
<comment type="subcellular location">
    <subcellularLocation>
        <location evidence="1">Membrane</location>
        <topology evidence="1">Multi-pass membrane protein</topology>
    </subcellularLocation>
</comment>
<feature type="transmembrane region" description="Helical" evidence="10">
    <location>
        <begin position="868"/>
        <end position="895"/>
    </location>
</feature>
<proteinExistence type="inferred from homology"/>
<dbReference type="GO" id="GO:0005524">
    <property type="term" value="F:ATP binding"/>
    <property type="evidence" value="ECO:0007669"/>
    <property type="project" value="UniProtKB-KW"/>
</dbReference>
<dbReference type="PROSITE" id="PS50929">
    <property type="entry name" value="ABC_TM1F"/>
    <property type="match status" value="2"/>
</dbReference>
<keyword evidence="8 10" id="KW-0472">Membrane</keyword>
<dbReference type="PANTHER" id="PTHR24223">
    <property type="entry name" value="ATP-BINDING CASSETTE SUB-FAMILY C"/>
    <property type="match status" value="1"/>
</dbReference>
<feature type="transmembrane region" description="Helical" evidence="10">
    <location>
        <begin position="177"/>
        <end position="200"/>
    </location>
</feature>
<evidence type="ECO:0000256" key="1">
    <source>
        <dbReference type="ARBA" id="ARBA00004141"/>
    </source>
</evidence>
<dbReference type="Pfam" id="PF00005">
    <property type="entry name" value="ABC_tran"/>
    <property type="match status" value="1"/>
</dbReference>
<dbReference type="FunFam" id="1.20.1560.10:FF:000061">
    <property type="entry name" value="ATP-binding cassette transporter YOR1"/>
    <property type="match status" value="1"/>
</dbReference>
<evidence type="ECO:0000256" key="6">
    <source>
        <dbReference type="ARBA" id="ARBA00022840"/>
    </source>
</evidence>
<feature type="region of interest" description="Disordered" evidence="9">
    <location>
        <begin position="506"/>
        <end position="528"/>
    </location>
</feature>
<feature type="region of interest" description="Disordered" evidence="9">
    <location>
        <begin position="1"/>
        <end position="29"/>
    </location>
</feature>
<evidence type="ECO:0000256" key="9">
    <source>
        <dbReference type="SAM" id="MobiDB-lite"/>
    </source>
</evidence>
<dbReference type="PANTHER" id="PTHR24223:SF456">
    <property type="entry name" value="MULTIDRUG RESISTANCE-ASSOCIATED PROTEIN LETHAL(2)03659"/>
    <property type="match status" value="1"/>
</dbReference>
<dbReference type="InterPro" id="IPR036640">
    <property type="entry name" value="ABC1_TM_sf"/>
</dbReference>
<feature type="transmembrane region" description="Helical" evidence="10">
    <location>
        <begin position="303"/>
        <end position="323"/>
    </location>
</feature>
<dbReference type="Pfam" id="PF00664">
    <property type="entry name" value="ABC_membrane"/>
    <property type="match status" value="2"/>
</dbReference>
<feature type="domain" description="ABC transmembrane type-1" evidence="12">
    <location>
        <begin position="182"/>
        <end position="469"/>
    </location>
</feature>
<feature type="domain" description="ABC transmembrane type-1" evidence="12">
    <location>
        <begin position="836"/>
        <end position="1045"/>
    </location>
</feature>
<evidence type="ECO:0000313" key="13">
    <source>
        <dbReference type="EMBL" id="KAK7690820.1"/>
    </source>
</evidence>
<feature type="transmembrane region" description="Helical" evidence="10">
    <location>
        <begin position="221"/>
        <end position="241"/>
    </location>
</feature>
<accession>A0AAW0GNP9</accession>
<keyword evidence="7 10" id="KW-1133">Transmembrane helix</keyword>
<dbReference type="FunFam" id="1.20.1560.10:FF:000010">
    <property type="entry name" value="Multidrug resistance-associated ABC transporter"/>
    <property type="match status" value="1"/>
</dbReference>
<evidence type="ECO:0000259" key="11">
    <source>
        <dbReference type="PROSITE" id="PS50893"/>
    </source>
</evidence>
<dbReference type="SUPFAM" id="SSF90123">
    <property type="entry name" value="ABC transporter transmembrane region"/>
    <property type="match status" value="2"/>
</dbReference>
<feature type="domain" description="ABC transporter" evidence="11">
    <location>
        <begin position="526"/>
        <end position="767"/>
    </location>
</feature>
<feature type="transmembrane region" description="Helical" evidence="10">
    <location>
        <begin position="832"/>
        <end position="856"/>
    </location>
</feature>
<dbReference type="GO" id="GO:0016020">
    <property type="term" value="C:membrane"/>
    <property type="evidence" value="ECO:0007669"/>
    <property type="project" value="UniProtKB-SubCell"/>
</dbReference>
<keyword evidence="14" id="KW-1185">Reference proteome</keyword>
<evidence type="ECO:0000259" key="12">
    <source>
        <dbReference type="PROSITE" id="PS50929"/>
    </source>
</evidence>
<feature type="transmembrane region" description="Helical" evidence="10">
    <location>
        <begin position="443"/>
        <end position="468"/>
    </location>
</feature>
<dbReference type="GO" id="GO:0016887">
    <property type="term" value="F:ATP hydrolysis activity"/>
    <property type="evidence" value="ECO:0007669"/>
    <property type="project" value="InterPro"/>
</dbReference>
<organism evidence="13 14">
    <name type="scientific">Cerrena zonata</name>
    <dbReference type="NCBI Taxonomy" id="2478898"/>
    <lineage>
        <taxon>Eukaryota</taxon>
        <taxon>Fungi</taxon>
        <taxon>Dikarya</taxon>
        <taxon>Basidiomycota</taxon>
        <taxon>Agaricomycotina</taxon>
        <taxon>Agaricomycetes</taxon>
        <taxon>Polyporales</taxon>
        <taxon>Cerrenaceae</taxon>
        <taxon>Cerrena</taxon>
    </lineage>
</organism>
<dbReference type="AlphaFoldDB" id="A0AAW0GNP9"/>
<dbReference type="InterPro" id="IPR027417">
    <property type="entry name" value="P-loop_NTPase"/>
</dbReference>
<evidence type="ECO:0000256" key="8">
    <source>
        <dbReference type="ARBA" id="ARBA00023136"/>
    </source>
</evidence>
<protein>
    <submittedName>
        <fullName evidence="13">Uncharacterized protein</fullName>
    </submittedName>
</protein>
<sequence>MEKEGSDIGKDLEAGTKSESVSQDQGQSKLKSGWTEFLKPRLPFTLSYVPPAPASLDDAPLIPEATAGWLNILTFGWITYTLALGYARPLEASDLYKLQDKHSAKIIGDKITASYIAREKKASEFNARLANGEIKPGLRALWWSLRGKRAQREQEWKEKTGKQRASLVWAMNDAVKYWFWSGFVLKLIADIATVLSPLLVKALITFATESFTSPRTGQSPPALGKGIGMAVGLFLLQMFSSVCQHHYFYRSTTTGVLLRGGLITAIYDRSLRLTARSRTTLTNGKLVNHISTDVSRIDFCCGFFHLALTAPVQMIICLVLLLVNLGPSALAGFAFFVLCTPLQTTAMKRMMGIRQKSMIWTDKRAKLLQELLGGMKIIKFFAWEIPYLKRIAEYRSSEIKYVRSLLVLRAINNAVAISLPVLASVIAFVVYALTGHSLDPANIFASLTLFTLLRMPLMLLPLSLSSIADAQNAIKRLYAVFEAETQDEDKTMDADMADAVVVENGEFTWDSPPPAEKSKKKSKRHSAAAPVVASAEAQKVFGMKDVNLTIPMGKLTAIVGPVGMGKTSLLEAIIGEMRKISGTVKFKGSVAYCPQSAWIQNATVRDNICFGRPFDEQRYWKAVKDACLETDLDMLPNGDQTEVGERVCFSHRTYFALYTNISWNRAFRFLAVRNSVSIFVVPSTSTQIFSSLMIPSQRWMHMLESPFSTTFSLEQPQARPVFLVTHALHFLPQVDYIYTVVDGKVAERGTYPELIAKDGAFSRFIKEFGSKDEKEAKEEEAIEDDSAVVDDKLVARKKATGGNPLMQAEERNTGAVPAYVYKEYLKAGNGAIIVPLLLTSLVLIQGAQVMSSYWLVYWQELKFDQPAGFYMGIYAGLGVAQALSFALMGVCFSLLTYFASGRLHKDAIARVMHAPMSFFETTPLGRIMNRFSKDIDTIDNLLGDSMRMFSGTLSSIIGAAILIAIVLPWFLIAFFAVSLVYLWAAIFYRSSARELKRLDAILRSSLYSHFSESLSGLATIRAYGETDRFKVENQKRIDIENRAYWLTCTNQACPHCYLCFSSKKLILLCSDGLVYVWTSWEFC</sequence>
<comment type="similarity">
    <text evidence="2">Belongs to the ABC transporter superfamily. ABCC family. Conjugate transporter (TC 3.A.1.208) subfamily.</text>
</comment>
<evidence type="ECO:0000256" key="4">
    <source>
        <dbReference type="ARBA" id="ARBA00022692"/>
    </source>
</evidence>
<keyword evidence="4 10" id="KW-0812">Transmembrane</keyword>
<dbReference type="InterPro" id="IPR003439">
    <property type="entry name" value="ABC_transporter-like_ATP-bd"/>
</dbReference>
<dbReference type="Gene3D" id="3.40.50.300">
    <property type="entry name" value="P-loop containing nucleotide triphosphate hydrolases"/>
    <property type="match status" value="2"/>
</dbReference>
<evidence type="ECO:0000256" key="5">
    <source>
        <dbReference type="ARBA" id="ARBA00022741"/>
    </source>
</evidence>